<organism evidence="9 10">
    <name type="scientific">Eeniella nana</name>
    <name type="common">Yeast</name>
    <name type="synonym">Brettanomyces nanus</name>
    <dbReference type="NCBI Taxonomy" id="13502"/>
    <lineage>
        <taxon>Eukaryota</taxon>
        <taxon>Fungi</taxon>
        <taxon>Dikarya</taxon>
        <taxon>Ascomycota</taxon>
        <taxon>Saccharomycotina</taxon>
        <taxon>Pichiomycetes</taxon>
        <taxon>Pichiales</taxon>
        <taxon>Pichiaceae</taxon>
        <taxon>Brettanomyces</taxon>
    </lineage>
</organism>
<keyword evidence="10" id="KW-1185">Reference proteome</keyword>
<dbReference type="InterPro" id="IPR002328">
    <property type="entry name" value="ADH_Zn_CS"/>
</dbReference>
<evidence type="ECO:0000256" key="6">
    <source>
        <dbReference type="RuleBase" id="RU361277"/>
    </source>
</evidence>
<dbReference type="PROSITE" id="PS00059">
    <property type="entry name" value="ADH_ZINC"/>
    <property type="match status" value="1"/>
</dbReference>
<dbReference type="PANTHER" id="PTHR43161:SF23">
    <property type="entry name" value="(R,R)-BUTANEDIOL DEHYDROGENASE-RELATED"/>
    <property type="match status" value="1"/>
</dbReference>
<gene>
    <name evidence="9" type="ORF">FOA43_003672</name>
</gene>
<evidence type="ECO:0000256" key="2">
    <source>
        <dbReference type="ARBA" id="ARBA00008072"/>
    </source>
</evidence>
<protein>
    <submittedName>
        <fullName evidence="9">Uncharacterized protein</fullName>
    </submittedName>
</protein>
<feature type="domain" description="Alcohol dehydrogenase-like C-terminal" evidence="7">
    <location>
        <begin position="200"/>
        <end position="330"/>
    </location>
</feature>
<dbReference type="InterPro" id="IPR036291">
    <property type="entry name" value="NAD(P)-bd_dom_sf"/>
</dbReference>
<accession>A0A875S4Q8</accession>
<evidence type="ECO:0000259" key="7">
    <source>
        <dbReference type="Pfam" id="PF00107"/>
    </source>
</evidence>
<dbReference type="OrthoDB" id="5363962at2759"/>
<keyword evidence="5" id="KW-0560">Oxidoreductase</keyword>
<sequence length="379" mass="40840">MKGLLYYNRGDLRFSEEVPEPKVVNDNDVKIKVAYCGICGTDLHEYLEGPIFFPKAGKKDKISGFELPLCPGHEMSGVVVEVGDKVTHVKKGDHVVIEATSHCSDKARYKETMKQGLPFCSACKAGKPNICKDLNFLGLGTGSGGFGQYVVYGSDHVLKLPEFVPLDTAALVEPISVAWHAVEQANFKPGQTALVIGGGPIGLASILALKGHKASRIVCSEPALMRRQFAERLGAEVFNPMEHKDTVGDLKALVPETEGFDAAFDCSGIPITFQTSIDALGHGGIAVNVAIWADKPIQYNPMSLTYQEKLATGSMGYVVKDFAEVIEAIANGLIPLESVRVLITGKVSAQDTVEKGFNELINHKESNVKILVTPNGEQL</sequence>
<keyword evidence="3 6" id="KW-0479">Metal-binding</keyword>
<dbReference type="Gene3D" id="3.40.50.720">
    <property type="entry name" value="NAD(P)-binding Rossmann-like Domain"/>
    <property type="match status" value="1"/>
</dbReference>
<dbReference type="GO" id="GO:0008270">
    <property type="term" value="F:zinc ion binding"/>
    <property type="evidence" value="ECO:0007669"/>
    <property type="project" value="InterPro"/>
</dbReference>
<keyword evidence="4 6" id="KW-0862">Zinc</keyword>
<evidence type="ECO:0000259" key="8">
    <source>
        <dbReference type="Pfam" id="PF08240"/>
    </source>
</evidence>
<feature type="domain" description="Alcohol dehydrogenase-like N-terminal" evidence="8">
    <location>
        <begin position="26"/>
        <end position="162"/>
    </location>
</feature>
<evidence type="ECO:0000256" key="4">
    <source>
        <dbReference type="ARBA" id="ARBA00022833"/>
    </source>
</evidence>
<dbReference type="EMBL" id="CP064815">
    <property type="protein sequence ID" value="QPG76286.1"/>
    <property type="molecule type" value="Genomic_DNA"/>
</dbReference>
<evidence type="ECO:0000256" key="3">
    <source>
        <dbReference type="ARBA" id="ARBA00022723"/>
    </source>
</evidence>
<dbReference type="SUPFAM" id="SSF50129">
    <property type="entry name" value="GroES-like"/>
    <property type="match status" value="1"/>
</dbReference>
<name>A0A875S4Q8_EENNA</name>
<evidence type="ECO:0000313" key="10">
    <source>
        <dbReference type="Proteomes" id="UP000662931"/>
    </source>
</evidence>
<dbReference type="InterPro" id="IPR011032">
    <property type="entry name" value="GroES-like_sf"/>
</dbReference>
<dbReference type="InterPro" id="IPR013154">
    <property type="entry name" value="ADH-like_N"/>
</dbReference>
<dbReference type="Gene3D" id="3.90.180.10">
    <property type="entry name" value="Medium-chain alcohol dehydrogenases, catalytic domain"/>
    <property type="match status" value="1"/>
</dbReference>
<evidence type="ECO:0000313" key="9">
    <source>
        <dbReference type="EMBL" id="QPG76286.1"/>
    </source>
</evidence>
<proteinExistence type="inferred from homology"/>
<dbReference type="KEGG" id="bnn:FOA43_003672"/>
<dbReference type="GO" id="GO:0034079">
    <property type="term" value="P:butanediol biosynthetic process"/>
    <property type="evidence" value="ECO:0007669"/>
    <property type="project" value="TreeGrafter"/>
</dbReference>
<dbReference type="SUPFAM" id="SSF51735">
    <property type="entry name" value="NAD(P)-binding Rossmann-fold domains"/>
    <property type="match status" value="1"/>
</dbReference>
<comment type="similarity">
    <text evidence="2 6">Belongs to the zinc-containing alcohol dehydrogenase family.</text>
</comment>
<evidence type="ECO:0000256" key="1">
    <source>
        <dbReference type="ARBA" id="ARBA00001947"/>
    </source>
</evidence>
<dbReference type="GO" id="GO:0000721">
    <property type="term" value="F:(R,R)-butanediol dehydrogenase activity"/>
    <property type="evidence" value="ECO:0007669"/>
    <property type="project" value="TreeGrafter"/>
</dbReference>
<dbReference type="Pfam" id="PF00107">
    <property type="entry name" value="ADH_zinc_N"/>
    <property type="match status" value="1"/>
</dbReference>
<dbReference type="Proteomes" id="UP000662931">
    <property type="component" value="Chromosome 4"/>
</dbReference>
<comment type="cofactor">
    <cofactor evidence="1 6">
        <name>Zn(2+)</name>
        <dbReference type="ChEBI" id="CHEBI:29105"/>
    </cofactor>
</comment>
<dbReference type="GO" id="GO:0005737">
    <property type="term" value="C:cytoplasm"/>
    <property type="evidence" value="ECO:0007669"/>
    <property type="project" value="TreeGrafter"/>
</dbReference>
<dbReference type="InterPro" id="IPR013149">
    <property type="entry name" value="ADH-like_C"/>
</dbReference>
<reference evidence="9" key="1">
    <citation type="submission" date="2020-10" db="EMBL/GenBank/DDBJ databases">
        <authorList>
            <person name="Roach M.J.R."/>
        </authorList>
    </citation>
    <scope>NUCLEOTIDE SEQUENCE</scope>
    <source>
        <strain evidence="9">CBS 1945</strain>
    </source>
</reference>
<dbReference type="CDD" id="cd08233">
    <property type="entry name" value="butanediol_DH_like"/>
    <property type="match status" value="1"/>
</dbReference>
<evidence type="ECO:0000256" key="5">
    <source>
        <dbReference type="ARBA" id="ARBA00023002"/>
    </source>
</evidence>
<dbReference type="GeneID" id="62197072"/>
<dbReference type="Pfam" id="PF08240">
    <property type="entry name" value="ADH_N"/>
    <property type="match status" value="1"/>
</dbReference>
<dbReference type="AlphaFoldDB" id="A0A875S4Q8"/>
<dbReference type="PANTHER" id="PTHR43161">
    <property type="entry name" value="SORBITOL DEHYDROGENASE"/>
    <property type="match status" value="1"/>
</dbReference>
<dbReference type="RefSeq" id="XP_038779851.1">
    <property type="nucleotide sequence ID" value="XM_038923923.1"/>
</dbReference>